<dbReference type="Proteomes" id="UP000095347">
    <property type="component" value="Unassembled WGS sequence"/>
</dbReference>
<feature type="domain" description="Predicted 3'-5' exonuclease PolB-like" evidence="1">
    <location>
        <begin position="52"/>
        <end position="268"/>
    </location>
</feature>
<keyword evidence="2" id="KW-0378">Hydrolase</keyword>
<gene>
    <name evidence="2" type="ORF">BEN30_04090</name>
</gene>
<dbReference type="InterPro" id="IPR036397">
    <property type="entry name" value="RNaseH_sf"/>
</dbReference>
<evidence type="ECO:0000313" key="2">
    <source>
        <dbReference type="EMBL" id="OEJ69269.1"/>
    </source>
</evidence>
<dbReference type="InterPro" id="IPR019288">
    <property type="entry name" value="3'-5'_exonuclease_PolB-like"/>
</dbReference>
<protein>
    <submittedName>
        <fullName evidence="2">3'-5' exonuclease</fullName>
    </submittedName>
</protein>
<dbReference type="CDD" id="cd05782">
    <property type="entry name" value="DNA_polB_like1_exo"/>
    <property type="match status" value="1"/>
</dbReference>
<sequence length="279" mass="31183">MQHQSLFVFDIETVPDTDAVPNLVGGDIGPDRAERRAALEAYHLDITDGKNAFPRQPFHKVVAVSFLSAEIEVDGRHESYFLKELRSGGTADSPECDLVGGFYQFIDRKHPRLVSYNGRGFDLPVLRHRAMVCGVTAGGYHDTSNKWENYTSRYALDWHCDLQEALTDFGAASRGLKLNEICAVLGFPGKFGVDGSQVAPMYDEGRVPEIRDYCETDVLNTYLVYLRYQLTRGRVSKDGYNRAVADVIALIEAEREARPHLGAFLEAWGEAAGNRFLLD</sequence>
<dbReference type="Pfam" id="PF10108">
    <property type="entry name" value="DNA_pol_B_exo2"/>
    <property type="match status" value="1"/>
</dbReference>
<comment type="caution">
    <text evidence="2">The sequence shown here is derived from an EMBL/GenBank/DDBJ whole genome shotgun (WGS) entry which is preliminary data.</text>
</comment>
<organism evidence="2 3">
    <name type="scientific">Magnetovibrio blakemorei</name>
    <dbReference type="NCBI Taxonomy" id="28181"/>
    <lineage>
        <taxon>Bacteria</taxon>
        <taxon>Pseudomonadati</taxon>
        <taxon>Pseudomonadota</taxon>
        <taxon>Alphaproteobacteria</taxon>
        <taxon>Rhodospirillales</taxon>
        <taxon>Magnetovibrionaceae</taxon>
        <taxon>Magnetovibrio</taxon>
    </lineage>
</organism>
<dbReference type="Gene3D" id="3.30.420.10">
    <property type="entry name" value="Ribonuclease H-like superfamily/Ribonuclease H"/>
    <property type="match status" value="1"/>
</dbReference>
<dbReference type="GO" id="GO:0004527">
    <property type="term" value="F:exonuclease activity"/>
    <property type="evidence" value="ECO:0007669"/>
    <property type="project" value="UniProtKB-KW"/>
</dbReference>
<dbReference type="EMBL" id="MCGG01000008">
    <property type="protein sequence ID" value="OEJ69269.1"/>
    <property type="molecule type" value="Genomic_DNA"/>
</dbReference>
<name>A0A1E5QB78_9PROT</name>
<keyword evidence="3" id="KW-1185">Reference proteome</keyword>
<dbReference type="RefSeq" id="WP_069956734.1">
    <property type="nucleotide sequence ID" value="NZ_MCGG01000008.1"/>
</dbReference>
<keyword evidence="2" id="KW-0540">Nuclease</keyword>
<dbReference type="InterPro" id="IPR012337">
    <property type="entry name" value="RNaseH-like_sf"/>
</dbReference>
<dbReference type="GO" id="GO:0003676">
    <property type="term" value="F:nucleic acid binding"/>
    <property type="evidence" value="ECO:0007669"/>
    <property type="project" value="InterPro"/>
</dbReference>
<reference evidence="3" key="1">
    <citation type="submission" date="2016-07" db="EMBL/GenBank/DDBJ databases">
        <authorList>
            <person name="Florea S."/>
            <person name="Webb J.S."/>
            <person name="Jaromczyk J."/>
            <person name="Schardl C.L."/>
        </authorList>
    </citation>
    <scope>NUCLEOTIDE SEQUENCE [LARGE SCALE GENOMIC DNA]</scope>
    <source>
        <strain evidence="3">MV-1</strain>
    </source>
</reference>
<dbReference type="SUPFAM" id="SSF53098">
    <property type="entry name" value="Ribonuclease H-like"/>
    <property type="match status" value="1"/>
</dbReference>
<dbReference type="STRING" id="28181.BEN30_04090"/>
<dbReference type="OrthoDB" id="13288at2"/>
<keyword evidence="2" id="KW-0269">Exonuclease</keyword>
<evidence type="ECO:0000313" key="3">
    <source>
        <dbReference type="Proteomes" id="UP000095347"/>
    </source>
</evidence>
<accession>A0A1E5QB78</accession>
<proteinExistence type="predicted"/>
<dbReference type="AlphaFoldDB" id="A0A1E5QB78"/>
<evidence type="ECO:0000259" key="1">
    <source>
        <dbReference type="Pfam" id="PF10108"/>
    </source>
</evidence>